<keyword evidence="6" id="KW-0500">Molybdenum</keyword>
<evidence type="ECO:0000256" key="5">
    <source>
        <dbReference type="ARBA" id="ARBA00012505"/>
    </source>
</evidence>
<dbReference type="EC" id="1.8.3.1" evidence="5"/>
<organism evidence="13 14">
    <name type="scientific">Porphyridium purpureum</name>
    <name type="common">Red alga</name>
    <name type="synonym">Porphyridium cruentum</name>
    <dbReference type="NCBI Taxonomy" id="35688"/>
    <lineage>
        <taxon>Eukaryota</taxon>
        <taxon>Rhodophyta</taxon>
        <taxon>Bangiophyceae</taxon>
        <taxon>Porphyridiales</taxon>
        <taxon>Porphyridiaceae</taxon>
        <taxon>Porphyridium</taxon>
    </lineage>
</organism>
<dbReference type="SUPFAM" id="SSF56524">
    <property type="entry name" value="Oxidoreductase molybdopterin-binding domain"/>
    <property type="match status" value="1"/>
</dbReference>
<dbReference type="AlphaFoldDB" id="A0A5J4YQ69"/>
<dbReference type="PRINTS" id="PR00363">
    <property type="entry name" value="CYTOCHROMEB5"/>
</dbReference>
<dbReference type="InterPro" id="IPR005066">
    <property type="entry name" value="MoCF_OxRdtse_dimer"/>
</dbReference>
<dbReference type="InterPro" id="IPR018506">
    <property type="entry name" value="Cyt_B5_heme-BS"/>
</dbReference>
<dbReference type="GO" id="GO:0008482">
    <property type="term" value="F:sulfite oxidase activity"/>
    <property type="evidence" value="ECO:0007669"/>
    <property type="project" value="UniProtKB-EC"/>
</dbReference>
<dbReference type="SUPFAM" id="SSF55856">
    <property type="entry name" value="Cytochrome b5-like heme/steroid binding domain"/>
    <property type="match status" value="1"/>
</dbReference>
<protein>
    <recommendedName>
        <fullName evidence="5">sulfite oxidase</fullName>
        <ecNumber evidence="5">1.8.3.1</ecNumber>
    </recommendedName>
</protein>
<keyword evidence="8" id="KW-0479">Metal-binding</keyword>
<comment type="caution">
    <text evidence="13">The sequence shown here is derived from an EMBL/GenBank/DDBJ whole genome shotgun (WGS) entry which is preliminary data.</text>
</comment>
<evidence type="ECO:0000256" key="10">
    <source>
        <dbReference type="ARBA" id="ARBA00023004"/>
    </source>
</evidence>
<dbReference type="PANTHER" id="PTHR19372:SF7">
    <property type="entry name" value="SULFITE OXIDASE, MITOCHONDRIAL"/>
    <property type="match status" value="1"/>
</dbReference>
<dbReference type="Gene3D" id="3.90.420.10">
    <property type="entry name" value="Oxidoreductase, molybdopterin-binding domain"/>
    <property type="match status" value="1"/>
</dbReference>
<dbReference type="InterPro" id="IPR001199">
    <property type="entry name" value="Cyt_B5-like_heme/steroid-bd"/>
</dbReference>
<reference evidence="14" key="1">
    <citation type="journal article" date="2019" name="Nat. Commun.">
        <title>Expansion of phycobilisome linker gene families in mesophilic red algae.</title>
        <authorList>
            <person name="Lee J."/>
            <person name="Kim D."/>
            <person name="Bhattacharya D."/>
            <person name="Yoon H.S."/>
        </authorList>
    </citation>
    <scope>NUCLEOTIDE SEQUENCE [LARGE SCALE GENOMIC DNA]</scope>
    <source>
        <strain evidence="14">CCMP 1328</strain>
    </source>
</reference>
<proteinExistence type="predicted"/>
<evidence type="ECO:0000313" key="14">
    <source>
        <dbReference type="Proteomes" id="UP000324585"/>
    </source>
</evidence>
<comment type="cofactor">
    <cofactor evidence="2">
        <name>heme b</name>
        <dbReference type="ChEBI" id="CHEBI:60344"/>
    </cofactor>
</comment>
<dbReference type="CDD" id="cd02111">
    <property type="entry name" value="eukary_SO_Moco"/>
    <property type="match status" value="1"/>
</dbReference>
<dbReference type="FunFam" id="3.90.420.10:FF:000002">
    <property type="entry name" value="sulfite oxidase, mitochondrial"/>
    <property type="match status" value="1"/>
</dbReference>
<dbReference type="InterPro" id="IPR036400">
    <property type="entry name" value="Cyt_B5-like_heme/steroid_sf"/>
</dbReference>
<dbReference type="Pfam" id="PF03404">
    <property type="entry name" value="Mo-co_dimer"/>
    <property type="match status" value="1"/>
</dbReference>
<evidence type="ECO:0000256" key="2">
    <source>
        <dbReference type="ARBA" id="ARBA00001970"/>
    </source>
</evidence>
<dbReference type="Gene3D" id="2.60.40.650">
    <property type="match status" value="1"/>
</dbReference>
<evidence type="ECO:0000256" key="1">
    <source>
        <dbReference type="ARBA" id="ARBA00001924"/>
    </source>
</evidence>
<evidence type="ECO:0000256" key="9">
    <source>
        <dbReference type="ARBA" id="ARBA00023002"/>
    </source>
</evidence>
<dbReference type="Pfam" id="PF00173">
    <property type="entry name" value="Cyt-b5"/>
    <property type="match status" value="1"/>
</dbReference>
<dbReference type="InterPro" id="IPR014756">
    <property type="entry name" value="Ig_E-set"/>
</dbReference>
<evidence type="ECO:0000256" key="8">
    <source>
        <dbReference type="ARBA" id="ARBA00022723"/>
    </source>
</evidence>
<evidence type="ECO:0000259" key="12">
    <source>
        <dbReference type="PROSITE" id="PS50255"/>
    </source>
</evidence>
<evidence type="ECO:0000256" key="7">
    <source>
        <dbReference type="ARBA" id="ARBA00022617"/>
    </source>
</evidence>
<keyword evidence="14" id="KW-1185">Reference proteome</keyword>
<dbReference type="InterPro" id="IPR000572">
    <property type="entry name" value="OxRdtase_Mopterin-bd_dom"/>
</dbReference>
<dbReference type="OrthoDB" id="10051395at2759"/>
<evidence type="ECO:0000256" key="4">
    <source>
        <dbReference type="ARBA" id="ARBA00004971"/>
    </source>
</evidence>
<feature type="domain" description="Cytochrome b5 heme-binding" evidence="12">
    <location>
        <begin position="129"/>
        <end position="209"/>
    </location>
</feature>
<dbReference type="GO" id="GO:0006790">
    <property type="term" value="P:sulfur compound metabolic process"/>
    <property type="evidence" value="ECO:0007669"/>
    <property type="project" value="TreeGrafter"/>
</dbReference>
<evidence type="ECO:0000256" key="6">
    <source>
        <dbReference type="ARBA" id="ARBA00022505"/>
    </source>
</evidence>
<dbReference type="PRINTS" id="PR00407">
    <property type="entry name" value="EUMOPTERIN"/>
</dbReference>
<gene>
    <name evidence="13" type="ORF">FVE85_4726</name>
</gene>
<keyword evidence="11" id="KW-0496">Mitochondrion</keyword>
<keyword evidence="10" id="KW-0408">Iron</keyword>
<dbReference type="GO" id="GO:0043546">
    <property type="term" value="F:molybdopterin cofactor binding"/>
    <property type="evidence" value="ECO:0007669"/>
    <property type="project" value="TreeGrafter"/>
</dbReference>
<dbReference type="InterPro" id="IPR008335">
    <property type="entry name" value="Mopterin_OxRdtase_euk"/>
</dbReference>
<sequence>MDVVSAADREGERDCVRACGRQRWVCRCCRDVLRASTPSGGGSRPGCQAWRWPRCMSLATSVRVPQRAPREAAPALAALGAGAAAAGAVCWWEQRELELGPLRHRWMDVRCDDAAKAVASGPGQFKHGLPTYSRDQVVKHTSKQSGGIWVVYNQGIYDITEFVENHPGGADRIMLAAGNTIQPFWNIYSQHKEEWVYETLEELRVGNLSAQDAAYFREHAPHYSDPYAKEPKRDPTLLVRSEQPFTAEPPLDILAQQMVTPTDLFYKRNHLPVPSPTETDPSAYKVTLSVEGQTNGISIALSDLKKLPKHSVMSAVQCGGNRRDEFSTVKQVKGGHWDAGAISNAVWSGALLIDVLESIGVSPSDPDIKHVEFIGLDKDPTTGVTYAASVPVEMALDPKSQVLLAYEMNDEELPRDHGFPLRAVVPGVVGARNVKWLSQIKFSHGECDSHWQQSDYKSFSPSVDWSNVDYSKAPAIQEMPVTSTVCSPLHGASIDASAQSVTVRGYAYSGGGRGIIRVDVSADGGKTWHDATLQTPPDQKRNQVYGWTLWEVTLPLPTQADAPGDIEIVCKAVDSQYNVQPETLDSIWNIRGLLNNSWHRITIHRGAATTS</sequence>
<dbReference type="PANTHER" id="PTHR19372">
    <property type="entry name" value="SULFITE REDUCTASE"/>
    <property type="match status" value="1"/>
</dbReference>
<evidence type="ECO:0000313" key="13">
    <source>
        <dbReference type="EMBL" id="KAA8493589.1"/>
    </source>
</evidence>
<keyword evidence="9" id="KW-0560">Oxidoreductase</keyword>
<dbReference type="OMA" id="TWHVAEL"/>
<comment type="pathway">
    <text evidence="4">Energy metabolism; sulfur metabolism.</text>
</comment>
<dbReference type="GO" id="GO:0030151">
    <property type="term" value="F:molybdenum ion binding"/>
    <property type="evidence" value="ECO:0007669"/>
    <property type="project" value="InterPro"/>
</dbReference>
<dbReference type="GO" id="GO:0020037">
    <property type="term" value="F:heme binding"/>
    <property type="evidence" value="ECO:0007669"/>
    <property type="project" value="InterPro"/>
</dbReference>
<dbReference type="EMBL" id="VRMN01000006">
    <property type="protein sequence ID" value="KAA8493589.1"/>
    <property type="molecule type" value="Genomic_DNA"/>
</dbReference>
<comment type="subcellular location">
    <subcellularLocation>
        <location evidence="3">Mitochondrion intermembrane space</location>
    </subcellularLocation>
</comment>
<keyword evidence="7" id="KW-0349">Heme</keyword>
<dbReference type="Gene3D" id="3.10.120.10">
    <property type="entry name" value="Cytochrome b5-like heme/steroid binding domain"/>
    <property type="match status" value="1"/>
</dbReference>
<dbReference type="InterPro" id="IPR036374">
    <property type="entry name" value="OxRdtase_Mopterin-bd_sf"/>
</dbReference>
<dbReference type="GO" id="GO:0005758">
    <property type="term" value="C:mitochondrial intermembrane space"/>
    <property type="evidence" value="ECO:0007669"/>
    <property type="project" value="UniProtKB-SubCell"/>
</dbReference>
<dbReference type="Proteomes" id="UP000324585">
    <property type="component" value="Unassembled WGS sequence"/>
</dbReference>
<dbReference type="PROSITE" id="PS50255">
    <property type="entry name" value="CYTOCHROME_B5_2"/>
    <property type="match status" value="1"/>
</dbReference>
<dbReference type="SMART" id="SM01117">
    <property type="entry name" value="Cyt-b5"/>
    <property type="match status" value="1"/>
</dbReference>
<evidence type="ECO:0000256" key="11">
    <source>
        <dbReference type="ARBA" id="ARBA00023128"/>
    </source>
</evidence>
<dbReference type="SUPFAM" id="SSF81296">
    <property type="entry name" value="E set domains"/>
    <property type="match status" value="1"/>
</dbReference>
<dbReference type="PROSITE" id="PS00191">
    <property type="entry name" value="CYTOCHROME_B5_1"/>
    <property type="match status" value="1"/>
</dbReference>
<dbReference type="FunFam" id="3.10.120.10:FF:000007">
    <property type="entry name" value="Sulfite oxidase, mitochondrial"/>
    <property type="match status" value="1"/>
</dbReference>
<comment type="cofactor">
    <cofactor evidence="1">
        <name>Mo-molybdopterin</name>
        <dbReference type="ChEBI" id="CHEBI:71302"/>
    </cofactor>
</comment>
<dbReference type="Pfam" id="PF00174">
    <property type="entry name" value="Oxidored_molyb"/>
    <property type="match status" value="1"/>
</dbReference>
<accession>A0A5J4YQ69</accession>
<name>A0A5J4YQ69_PORPP</name>
<evidence type="ECO:0000256" key="3">
    <source>
        <dbReference type="ARBA" id="ARBA00004569"/>
    </source>
</evidence>